<gene>
    <name evidence="3" type="ORF">CJD50_09525</name>
</gene>
<name>A0A2A2MD33_9GAMM</name>
<dbReference type="AlphaFoldDB" id="A0A2A2MD33"/>
<dbReference type="InterPro" id="IPR021696">
    <property type="entry name" value="DUF3279"/>
</dbReference>
<feature type="domain" description="DUF3279" evidence="1">
    <location>
        <begin position="93"/>
        <end position="124"/>
    </location>
</feature>
<dbReference type="EMBL" id="NQMS01000003">
    <property type="protein sequence ID" value="PAV96683.1"/>
    <property type="molecule type" value="Genomic_DNA"/>
</dbReference>
<keyword evidence="4" id="KW-1185">Reference proteome</keyword>
<organism evidence="3 4">
    <name type="scientific">Hafnia paralvei</name>
    <dbReference type="NCBI Taxonomy" id="546367"/>
    <lineage>
        <taxon>Bacteria</taxon>
        <taxon>Pseudomonadati</taxon>
        <taxon>Pseudomonadota</taxon>
        <taxon>Gammaproteobacteria</taxon>
        <taxon>Enterobacterales</taxon>
        <taxon>Hafniaceae</taxon>
        <taxon>Hafnia</taxon>
    </lineage>
</organism>
<comment type="caution">
    <text evidence="3">The sequence shown here is derived from an EMBL/GenBank/DDBJ whole genome shotgun (WGS) entry which is preliminary data.</text>
</comment>
<reference evidence="3 4" key="1">
    <citation type="submission" date="2017-08" db="EMBL/GenBank/DDBJ databases">
        <title>Draft Genome Sequence of Hafnia alvei CITHA-6 Isolated from Raw Bovine Milk.</title>
        <authorList>
            <person name="Culligan E.P."/>
            <person name="Mcsweeney A."/>
            <person name="O'Doherty C."/>
            <person name="Gleeson E."/>
            <person name="O'Riordan D."/>
            <person name="Sleator R.D."/>
        </authorList>
    </citation>
    <scope>NUCLEOTIDE SEQUENCE [LARGE SCALE GENOMIC DNA]</scope>
    <source>
        <strain evidence="3 4">CITHA-6</strain>
    </source>
</reference>
<evidence type="ECO:0000313" key="4">
    <source>
        <dbReference type="Proteomes" id="UP000218796"/>
    </source>
</evidence>
<proteinExistence type="predicted"/>
<dbReference type="RefSeq" id="WP_095661546.1">
    <property type="nucleotide sequence ID" value="NZ_CAUFSP010000012.1"/>
</dbReference>
<evidence type="ECO:0000313" key="3">
    <source>
        <dbReference type="EMBL" id="PAV96683.1"/>
    </source>
</evidence>
<dbReference type="Proteomes" id="UP000218796">
    <property type="component" value="Unassembled WGS sequence"/>
</dbReference>
<dbReference type="InterPro" id="IPR057150">
    <property type="entry name" value="DUF7828"/>
</dbReference>
<evidence type="ECO:0000259" key="2">
    <source>
        <dbReference type="Pfam" id="PF25165"/>
    </source>
</evidence>
<dbReference type="OrthoDB" id="6423493at2"/>
<dbReference type="Pfam" id="PF11682">
    <property type="entry name" value="Zn_ribbon_11"/>
    <property type="match status" value="1"/>
</dbReference>
<evidence type="ECO:0000259" key="1">
    <source>
        <dbReference type="Pfam" id="PF11682"/>
    </source>
</evidence>
<feature type="domain" description="DUF7828" evidence="2">
    <location>
        <begin position="5"/>
        <end position="85"/>
    </location>
</feature>
<accession>A0A2A2MD33</accession>
<protein>
    <submittedName>
        <fullName evidence="3">Uncharacterized protein</fullName>
    </submittedName>
</protein>
<dbReference type="Pfam" id="PF25165">
    <property type="entry name" value="DUF7828"/>
    <property type="match status" value="1"/>
</dbReference>
<sequence>MLIPKCYIAQRKTGEIFAVSQLNSGDEWFCHHCQCPLVFHPPTITSQPWFEHDILQGQPETLLQCPYLAPVNGKPSAVAKLQRLLAQLPPVITTTQWQCTMCGLSYGGEKRCPQCRKGIYSREIRI</sequence>